<keyword evidence="1" id="KW-0689">Ribosomal protein</keyword>
<reference evidence="1" key="1">
    <citation type="submission" date="2021-03" db="EMBL/GenBank/DDBJ databases">
        <authorList>
            <person name="Liang C."/>
        </authorList>
    </citation>
    <scope>NUCLEOTIDE SEQUENCE</scope>
</reference>
<gene>
    <name evidence="1" type="primary">rps8</name>
</gene>
<protein>
    <submittedName>
        <fullName evidence="1">Ribosomal protein S8</fullName>
    </submittedName>
</protein>
<geneLocation type="mitochondrion" evidence="1"/>
<keyword evidence="1" id="KW-0687">Ribonucleoprotein</keyword>
<organism evidence="1">
    <name type="scientific">Attheya longicornis</name>
    <dbReference type="NCBI Taxonomy" id="451786"/>
    <lineage>
        <taxon>Eukaryota</taxon>
        <taxon>Sar</taxon>
        <taxon>Stramenopiles</taxon>
        <taxon>Ochrophyta</taxon>
        <taxon>Bacillariophyta</taxon>
        <taxon>Coscinodiscophyceae</taxon>
        <taxon>Chaetocerotophycidae</taxon>
        <taxon>Chaetocerotales</taxon>
        <taxon>Attheyaceae</taxon>
        <taxon>Attheya</taxon>
    </lineage>
</organism>
<sequence length="128" mass="14576">MKNYLWNMFASIKNAQIVNKSFILCPSKKICIAFLNILWDEGFILGYKVLNTTPKALKIFLKYKNGKPVIDSLSSITRPGNRIYYSAQQLWKLNSSNSLTIISTNKGLLTLNECRKLNEGGEPFLIIK</sequence>
<dbReference type="AlphaFoldDB" id="A0A8E7MJU9"/>
<accession>A0A8E7MJU9</accession>
<keyword evidence="1" id="KW-0496">Mitochondrion</keyword>
<dbReference type="GO" id="GO:0005840">
    <property type="term" value="C:ribosome"/>
    <property type="evidence" value="ECO:0007669"/>
    <property type="project" value="UniProtKB-KW"/>
</dbReference>
<dbReference type="GO" id="GO:0006412">
    <property type="term" value="P:translation"/>
    <property type="evidence" value="ECO:0007669"/>
    <property type="project" value="InterPro"/>
</dbReference>
<dbReference type="EMBL" id="MW729336">
    <property type="protein sequence ID" value="QVX31322.1"/>
    <property type="molecule type" value="Genomic_DNA"/>
</dbReference>
<proteinExistence type="predicted"/>
<name>A0A8E7MJU9_9STRA</name>
<dbReference type="InterPro" id="IPR000630">
    <property type="entry name" value="Ribosomal_uS8"/>
</dbReference>
<dbReference type="Pfam" id="PF00410">
    <property type="entry name" value="Ribosomal_S8"/>
    <property type="match status" value="1"/>
</dbReference>
<evidence type="ECO:0000313" key="1">
    <source>
        <dbReference type="EMBL" id="QVX31322.1"/>
    </source>
</evidence>
<dbReference type="GO" id="GO:0003735">
    <property type="term" value="F:structural constituent of ribosome"/>
    <property type="evidence" value="ECO:0007669"/>
    <property type="project" value="InterPro"/>
</dbReference>